<feature type="domain" description="Photosynthesis system II assembly factor Ycf48/Hcf136-like" evidence="4">
    <location>
        <begin position="139"/>
        <end position="296"/>
    </location>
</feature>
<dbReference type="OrthoDB" id="7254820at2"/>
<organism evidence="5 6">
    <name type="scientific">Zavarzinia compransoris</name>
    <dbReference type="NCBI Taxonomy" id="1264899"/>
    <lineage>
        <taxon>Bacteria</taxon>
        <taxon>Pseudomonadati</taxon>
        <taxon>Pseudomonadota</taxon>
        <taxon>Alphaproteobacteria</taxon>
        <taxon>Rhodospirillales</taxon>
        <taxon>Zavarziniaceae</taxon>
        <taxon>Zavarzinia</taxon>
    </lineage>
</organism>
<dbReference type="RefSeq" id="WP_109921170.1">
    <property type="nucleotide sequence ID" value="NZ_QGLF01000003.1"/>
</dbReference>
<dbReference type="Gene3D" id="2.130.10.10">
    <property type="entry name" value="YVTN repeat-like/Quinoprotein amine dehydrogenase"/>
    <property type="match status" value="2"/>
</dbReference>
<dbReference type="InterPro" id="IPR028203">
    <property type="entry name" value="PSII_CF48-like_dom"/>
</dbReference>
<name>A0A317E305_9PROT</name>
<dbReference type="AlphaFoldDB" id="A0A317E305"/>
<feature type="domain" description="Photosynthesis system II assembly factor Ycf48/Hcf136-like" evidence="4">
    <location>
        <begin position="85"/>
        <end position="136"/>
    </location>
</feature>
<reference evidence="6" key="1">
    <citation type="submission" date="2018-05" db="EMBL/GenBank/DDBJ databases">
        <title>Zavarzinia sp. HR-AS.</title>
        <authorList>
            <person name="Lee Y."/>
            <person name="Jeon C.O."/>
        </authorList>
    </citation>
    <scope>NUCLEOTIDE SEQUENCE [LARGE SCALE GENOMIC DNA]</scope>
    <source>
        <strain evidence="6">DSM 1231</strain>
    </source>
</reference>
<evidence type="ECO:0000259" key="4">
    <source>
        <dbReference type="Pfam" id="PF14870"/>
    </source>
</evidence>
<dbReference type="Pfam" id="PF14870">
    <property type="entry name" value="PSII_BNR"/>
    <property type="match status" value="2"/>
</dbReference>
<proteinExistence type="predicted"/>
<dbReference type="InterPro" id="IPR015943">
    <property type="entry name" value="WD40/YVTN_repeat-like_dom_sf"/>
</dbReference>
<feature type="chain" id="PRO_5016436405" description="Photosynthesis system II assembly factor Ycf48/Hcf136-like domain-containing protein" evidence="3">
    <location>
        <begin position="27"/>
        <end position="333"/>
    </location>
</feature>
<feature type="signal peptide" evidence="3">
    <location>
        <begin position="1"/>
        <end position="26"/>
    </location>
</feature>
<dbReference type="SUPFAM" id="SSF110296">
    <property type="entry name" value="Oligoxyloglucan reducing end-specific cellobiohydrolase"/>
    <property type="match status" value="1"/>
</dbReference>
<keyword evidence="3" id="KW-0732">Signal</keyword>
<accession>A0A317E305</accession>
<dbReference type="PANTHER" id="PTHR47199:SF2">
    <property type="entry name" value="PHOTOSYSTEM II STABILITY_ASSEMBLY FACTOR HCF136, CHLOROPLASTIC"/>
    <property type="match status" value="1"/>
</dbReference>
<sequence length="333" mass="34919">MPIATIPSRRLSAAALAAVGALALFAAAPASLRAEVAQENEADLKPIPSMAVPLAADTLINAVAQVGDRLVGAGAWGHVLVSADQGNTWTQVKTPVNVTLTSIRFVDDKTGFITGHDATILKTTDGGSTWKLVQYDPQAETPLFDVFMKDANSGFAVGAYSLVKVTADGGETWTTRTIGDLDMHMNALARAKDGKVWIAGEAGHVFVTDAEMSAVQDIETPYSGSFWNVLALDDGSVLVMGLRGNVWRTADNGATWSQSPTGTTASLQAGRQLRDGSVMLVGLEGAVLVSKDRGVTFTQVKRAERTALATLFERGDGKVLLFGEGGVEGALTN</sequence>
<dbReference type="GO" id="GO:0015979">
    <property type="term" value="P:photosynthesis"/>
    <property type="evidence" value="ECO:0007669"/>
    <property type="project" value="UniProtKB-KW"/>
</dbReference>
<dbReference type="EMBL" id="QGLF01000003">
    <property type="protein sequence ID" value="PWR20526.1"/>
    <property type="molecule type" value="Genomic_DNA"/>
</dbReference>
<dbReference type="CDD" id="cd15482">
    <property type="entry name" value="Sialidase_non-viral"/>
    <property type="match status" value="1"/>
</dbReference>
<keyword evidence="2" id="KW-0604">Photosystem II</keyword>
<gene>
    <name evidence="5" type="ORF">DKG75_10990</name>
</gene>
<evidence type="ECO:0000313" key="5">
    <source>
        <dbReference type="EMBL" id="PWR20526.1"/>
    </source>
</evidence>
<dbReference type="GO" id="GO:0009523">
    <property type="term" value="C:photosystem II"/>
    <property type="evidence" value="ECO:0007669"/>
    <property type="project" value="UniProtKB-KW"/>
</dbReference>
<evidence type="ECO:0000256" key="1">
    <source>
        <dbReference type="ARBA" id="ARBA00022531"/>
    </source>
</evidence>
<protein>
    <recommendedName>
        <fullName evidence="4">Photosynthesis system II assembly factor Ycf48/Hcf136-like domain-containing protein</fullName>
    </recommendedName>
</protein>
<comment type="caution">
    <text evidence="5">The sequence shown here is derived from an EMBL/GenBank/DDBJ whole genome shotgun (WGS) entry which is preliminary data.</text>
</comment>
<dbReference type="Proteomes" id="UP000246077">
    <property type="component" value="Unassembled WGS sequence"/>
</dbReference>
<evidence type="ECO:0000256" key="2">
    <source>
        <dbReference type="ARBA" id="ARBA00023276"/>
    </source>
</evidence>
<evidence type="ECO:0000313" key="6">
    <source>
        <dbReference type="Proteomes" id="UP000246077"/>
    </source>
</evidence>
<keyword evidence="1" id="KW-0602">Photosynthesis</keyword>
<evidence type="ECO:0000256" key="3">
    <source>
        <dbReference type="SAM" id="SignalP"/>
    </source>
</evidence>
<keyword evidence="6" id="KW-1185">Reference proteome</keyword>
<dbReference type="PANTHER" id="PTHR47199">
    <property type="entry name" value="PHOTOSYSTEM II STABILITY/ASSEMBLY FACTOR HCF136, CHLOROPLASTIC"/>
    <property type="match status" value="1"/>
</dbReference>